<dbReference type="InterPro" id="IPR007182">
    <property type="entry name" value="MnhB"/>
</dbReference>
<dbReference type="AlphaFoldDB" id="A0A9X1Y8T3"/>
<dbReference type="Pfam" id="PF13244">
    <property type="entry name" value="MbhD"/>
    <property type="match status" value="1"/>
</dbReference>
<evidence type="ECO:0000256" key="4">
    <source>
        <dbReference type="ARBA" id="ARBA00022692"/>
    </source>
</evidence>
<dbReference type="GO" id="GO:0005886">
    <property type="term" value="C:plasma membrane"/>
    <property type="evidence" value="ECO:0007669"/>
    <property type="project" value="UniProtKB-SubCell"/>
</dbReference>
<evidence type="ECO:0000259" key="9">
    <source>
        <dbReference type="Pfam" id="PF13244"/>
    </source>
</evidence>
<evidence type="ECO:0000313" key="10">
    <source>
        <dbReference type="EMBL" id="MCK8786244.1"/>
    </source>
</evidence>
<sequence length="322" mass="32257">MTGALLDLLLAGAALGAAAWSVAAADDRRALLAFLGYGLLLALAWTRLGAVDVALTEAAIGALSAVLLLGAVARLPAGPAPGAPPPPGPVRRAVAGILCATVSLALMAAILLLPSPAPSLARPAAEGLPALGLGNPVTAVLIGYRALDTLLEKVVLLLALVGVWSLAPDAAWGGRPWAGRPWAGRPWHGAAPDGSLVLLARLLPPIGILLGIHLVWVGAEAPGGTFQGGTVLAAMLLLAAMAGLVELPRTGSRGLRWLLAAGPAVFFAVGLAGYALAGSFLAYPETVAKPLILLIEFALTPSLAVLLALLLAGPAEPPRGAR</sequence>
<feature type="transmembrane region" description="Helical" evidence="7">
    <location>
        <begin position="29"/>
        <end position="46"/>
    </location>
</feature>
<feature type="transmembrane region" description="Helical" evidence="7">
    <location>
        <begin position="290"/>
        <end position="312"/>
    </location>
</feature>
<dbReference type="RefSeq" id="WP_248668358.1">
    <property type="nucleotide sequence ID" value="NZ_JALPRX010000078.1"/>
</dbReference>
<evidence type="ECO:0000256" key="5">
    <source>
        <dbReference type="ARBA" id="ARBA00022989"/>
    </source>
</evidence>
<feature type="transmembrane region" description="Helical" evidence="7">
    <location>
        <begin position="125"/>
        <end position="147"/>
    </location>
</feature>
<dbReference type="EMBL" id="JALPRX010000078">
    <property type="protein sequence ID" value="MCK8786244.1"/>
    <property type="molecule type" value="Genomic_DNA"/>
</dbReference>
<evidence type="ECO:0000256" key="7">
    <source>
        <dbReference type="SAM" id="Phobius"/>
    </source>
</evidence>
<dbReference type="InterPro" id="IPR025383">
    <property type="entry name" value="MrpA_C/MbhD"/>
</dbReference>
<proteinExistence type="inferred from homology"/>
<feature type="transmembrane region" description="Helical" evidence="7">
    <location>
        <begin position="93"/>
        <end position="113"/>
    </location>
</feature>
<evidence type="ECO:0000256" key="1">
    <source>
        <dbReference type="ARBA" id="ARBA00004651"/>
    </source>
</evidence>
<evidence type="ECO:0000256" key="3">
    <source>
        <dbReference type="ARBA" id="ARBA00022475"/>
    </source>
</evidence>
<dbReference type="Pfam" id="PF04039">
    <property type="entry name" value="MnhB"/>
    <property type="match status" value="1"/>
</dbReference>
<evidence type="ECO:0000256" key="2">
    <source>
        <dbReference type="ARBA" id="ARBA00009425"/>
    </source>
</evidence>
<comment type="caution">
    <text evidence="10">The sequence shown here is derived from an EMBL/GenBank/DDBJ whole genome shotgun (WGS) entry which is preliminary data.</text>
</comment>
<keyword evidence="5 7" id="KW-1133">Transmembrane helix</keyword>
<dbReference type="PANTHER" id="PTHR33932">
    <property type="entry name" value="NA(+)/H(+) ANTIPORTER SUBUNIT B"/>
    <property type="match status" value="1"/>
</dbReference>
<evidence type="ECO:0000313" key="11">
    <source>
        <dbReference type="Proteomes" id="UP001139516"/>
    </source>
</evidence>
<feature type="transmembrane region" description="Helical" evidence="7">
    <location>
        <begin position="225"/>
        <end position="245"/>
    </location>
</feature>
<reference evidence="10" key="1">
    <citation type="submission" date="2022-04" db="EMBL/GenBank/DDBJ databases">
        <title>Roseomonas acroporae sp. nov., isolated from coral Acropora digitifera.</title>
        <authorList>
            <person name="Sun H."/>
        </authorList>
    </citation>
    <scope>NUCLEOTIDE SEQUENCE</scope>
    <source>
        <strain evidence="10">NAR14</strain>
    </source>
</reference>
<accession>A0A9X1Y8T3</accession>
<feature type="transmembrane region" description="Helical" evidence="7">
    <location>
        <begin position="153"/>
        <end position="174"/>
    </location>
</feature>
<name>A0A9X1Y8T3_9PROT</name>
<evidence type="ECO:0000259" key="8">
    <source>
        <dbReference type="Pfam" id="PF04039"/>
    </source>
</evidence>
<keyword evidence="11" id="KW-1185">Reference proteome</keyword>
<keyword evidence="4 7" id="KW-0812">Transmembrane</keyword>
<comment type="subcellular location">
    <subcellularLocation>
        <location evidence="1">Cell membrane</location>
        <topology evidence="1">Multi-pass membrane protein</topology>
    </subcellularLocation>
</comment>
<keyword evidence="3" id="KW-1003">Cell membrane</keyword>
<protein>
    <submittedName>
        <fullName evidence="10">DUF4040 domain-containing protein</fullName>
    </submittedName>
</protein>
<feature type="domain" description="Na+/H+ antiporter MnhB subunit-related protein" evidence="8">
    <location>
        <begin position="198"/>
        <end position="298"/>
    </location>
</feature>
<gene>
    <name evidence="10" type="ORF">M0638_17850</name>
</gene>
<feature type="transmembrane region" description="Helical" evidence="7">
    <location>
        <begin position="53"/>
        <end position="73"/>
    </location>
</feature>
<organism evidence="10 11">
    <name type="scientific">Roseomonas acroporae</name>
    <dbReference type="NCBI Taxonomy" id="2937791"/>
    <lineage>
        <taxon>Bacteria</taxon>
        <taxon>Pseudomonadati</taxon>
        <taxon>Pseudomonadota</taxon>
        <taxon>Alphaproteobacteria</taxon>
        <taxon>Acetobacterales</taxon>
        <taxon>Roseomonadaceae</taxon>
        <taxon>Roseomonas</taxon>
    </lineage>
</organism>
<comment type="similarity">
    <text evidence="2">Belongs to the CPA3 antiporters (TC 2.A.63) subunit B family.</text>
</comment>
<feature type="transmembrane region" description="Helical" evidence="7">
    <location>
        <begin position="257"/>
        <end position="284"/>
    </location>
</feature>
<dbReference type="InterPro" id="IPR050622">
    <property type="entry name" value="CPA3_antiporter_subunitB"/>
</dbReference>
<feature type="domain" description="MrpA C-terminal/MbhD" evidence="9">
    <location>
        <begin position="15"/>
        <end position="76"/>
    </location>
</feature>
<dbReference type="PANTHER" id="PTHR33932:SF4">
    <property type="entry name" value="NA(+)_H(+) ANTIPORTER SUBUNIT B"/>
    <property type="match status" value="1"/>
</dbReference>
<feature type="transmembrane region" description="Helical" evidence="7">
    <location>
        <begin position="195"/>
        <end position="219"/>
    </location>
</feature>
<evidence type="ECO:0000256" key="6">
    <source>
        <dbReference type="ARBA" id="ARBA00023136"/>
    </source>
</evidence>
<dbReference type="Proteomes" id="UP001139516">
    <property type="component" value="Unassembled WGS sequence"/>
</dbReference>
<keyword evidence="6 7" id="KW-0472">Membrane</keyword>